<comment type="caution">
    <text evidence="1">The sequence shown here is derived from an EMBL/GenBank/DDBJ whole genome shotgun (WGS) entry which is preliminary data.</text>
</comment>
<name>A0ABV6P5H2_9ACTN</name>
<dbReference type="Proteomes" id="UP001589894">
    <property type="component" value="Unassembled WGS sequence"/>
</dbReference>
<keyword evidence="2" id="KW-1185">Reference proteome</keyword>
<dbReference type="RefSeq" id="WP_377343767.1">
    <property type="nucleotide sequence ID" value="NZ_JBHLUE010000034.1"/>
</dbReference>
<accession>A0ABV6P5H2</accession>
<gene>
    <name evidence="1" type="ORF">ACFFHU_29655</name>
</gene>
<evidence type="ECO:0000313" key="2">
    <source>
        <dbReference type="Proteomes" id="UP001589894"/>
    </source>
</evidence>
<reference evidence="1 2" key="1">
    <citation type="submission" date="2024-09" db="EMBL/GenBank/DDBJ databases">
        <authorList>
            <person name="Sun Q."/>
            <person name="Mori K."/>
        </authorList>
    </citation>
    <scope>NUCLEOTIDE SEQUENCE [LARGE SCALE GENOMIC DNA]</scope>
    <source>
        <strain evidence="1 2">TBRC 2205</strain>
    </source>
</reference>
<protein>
    <recommendedName>
        <fullName evidence="3">ABC transporter substrate-binding protein</fullName>
    </recommendedName>
</protein>
<organism evidence="1 2">
    <name type="scientific">Plantactinospora siamensis</name>
    <dbReference type="NCBI Taxonomy" id="555372"/>
    <lineage>
        <taxon>Bacteria</taxon>
        <taxon>Bacillati</taxon>
        <taxon>Actinomycetota</taxon>
        <taxon>Actinomycetes</taxon>
        <taxon>Micromonosporales</taxon>
        <taxon>Micromonosporaceae</taxon>
        <taxon>Plantactinospora</taxon>
    </lineage>
</organism>
<sequence>MNEILLGSKYPARAIKRKERPMRTARLGASLAALTAGAGLILGGAGVAQAAPVIHQAPSVASAASSVATPVTGTFTDANGGTGTFAGTFTPTRFVNQNGQLAAVGNLTGTLKDSSGNSLGTVSQQTTAPAAVANGTCDILNLDLGPLDLNLLGLKVHLNEVVLNITAQAGPGNLLGNLLCAVAGLLDGTGAGGGLDALVALLNQILAIL</sequence>
<evidence type="ECO:0000313" key="1">
    <source>
        <dbReference type="EMBL" id="MFC0568291.1"/>
    </source>
</evidence>
<dbReference type="EMBL" id="JBHLUE010000034">
    <property type="protein sequence ID" value="MFC0568291.1"/>
    <property type="molecule type" value="Genomic_DNA"/>
</dbReference>
<proteinExistence type="predicted"/>
<evidence type="ECO:0008006" key="3">
    <source>
        <dbReference type="Google" id="ProtNLM"/>
    </source>
</evidence>